<dbReference type="InterPro" id="IPR050766">
    <property type="entry name" value="Bact_Lucif_Oxidored"/>
</dbReference>
<dbReference type="InterPro" id="IPR011251">
    <property type="entry name" value="Luciferase-like_dom"/>
</dbReference>
<proteinExistence type="predicted"/>
<dbReference type="PANTHER" id="PTHR30137:SF8">
    <property type="entry name" value="BLR5498 PROTEIN"/>
    <property type="match status" value="1"/>
</dbReference>
<dbReference type="AlphaFoldDB" id="A0A7D6HRI3"/>
<gene>
    <name evidence="4" type="ORF">H0P51_17660</name>
</gene>
<dbReference type="GO" id="GO:0016705">
    <property type="term" value="F:oxidoreductase activity, acting on paired donors, with incorporation or reduction of molecular oxygen"/>
    <property type="evidence" value="ECO:0007669"/>
    <property type="project" value="InterPro"/>
</dbReference>
<evidence type="ECO:0000313" key="5">
    <source>
        <dbReference type="Proteomes" id="UP000510682"/>
    </source>
</evidence>
<protein>
    <submittedName>
        <fullName evidence="4">LLM class flavin-dependent oxidoreductase</fullName>
    </submittedName>
</protein>
<dbReference type="Proteomes" id="UP000510682">
    <property type="component" value="Chromosome"/>
</dbReference>
<dbReference type="GO" id="GO:0005829">
    <property type="term" value="C:cytosol"/>
    <property type="evidence" value="ECO:0007669"/>
    <property type="project" value="TreeGrafter"/>
</dbReference>
<keyword evidence="1" id="KW-0560">Oxidoreductase</keyword>
<dbReference type="InterPro" id="IPR036661">
    <property type="entry name" value="Luciferase-like_sf"/>
</dbReference>
<dbReference type="GO" id="GO:0004497">
    <property type="term" value="F:monooxygenase activity"/>
    <property type="evidence" value="ECO:0007669"/>
    <property type="project" value="UniProtKB-KW"/>
</dbReference>
<reference evidence="4" key="2">
    <citation type="submission" date="2020-07" db="EMBL/GenBank/DDBJ databases">
        <authorList>
            <person name="Yu X."/>
        </authorList>
    </citation>
    <scope>NUCLEOTIDE SEQUENCE [LARGE SCALE GENOMIC DNA]</scope>
    <source>
        <strain evidence="4">24T</strain>
    </source>
</reference>
<dbReference type="RefSeq" id="WP_180914062.1">
    <property type="nucleotide sequence ID" value="NZ_CP059165.1"/>
</dbReference>
<evidence type="ECO:0000313" key="4">
    <source>
        <dbReference type="EMBL" id="QLL05652.1"/>
    </source>
</evidence>
<organism evidence="4 5">
    <name type="scientific">Mycobacterium vicinigordonae</name>
    <dbReference type="NCBI Taxonomy" id="1719132"/>
    <lineage>
        <taxon>Bacteria</taxon>
        <taxon>Bacillati</taxon>
        <taxon>Actinomycetota</taxon>
        <taxon>Actinomycetes</taxon>
        <taxon>Mycobacteriales</taxon>
        <taxon>Mycobacteriaceae</taxon>
        <taxon>Mycobacterium</taxon>
    </lineage>
</organism>
<dbReference type="Gene3D" id="3.20.20.30">
    <property type="entry name" value="Luciferase-like domain"/>
    <property type="match status" value="1"/>
</dbReference>
<evidence type="ECO:0000256" key="2">
    <source>
        <dbReference type="ARBA" id="ARBA00023033"/>
    </source>
</evidence>
<evidence type="ECO:0000256" key="1">
    <source>
        <dbReference type="ARBA" id="ARBA00023002"/>
    </source>
</evidence>
<sequence length="333" mass="35992">MYTLRFDMRAPGFGADPATLYSAVPQMCAWAENHGGLAAVLCEHHGSEDGYLPSPLLLASAVASRTERLPLSLILILPFYNPVRLAEDIAVLDVISKGRASYIFALGYRPEEFDIYGLDLADRGRLADEKLALLRKLLAGETVVDGDRRVFVTPQPLNPGGPGLMWGGGSLAAARRAGRYGLGMLANANIPGMREAYENSARKHGYEPGVAFFPDRNNPSVVFVAEDVEQAWAELGEHLLHDARTYASWNPGDETTAGFSHVDTVEELRETGKSHVIITVEEAISRVRAGQMLALSPLCGGVPPELAWPYLKRVGDVVLPEAASVRSVAVETA</sequence>
<dbReference type="PANTHER" id="PTHR30137">
    <property type="entry name" value="LUCIFERASE-LIKE MONOOXYGENASE"/>
    <property type="match status" value="1"/>
</dbReference>
<name>A0A7D6HRI3_9MYCO</name>
<evidence type="ECO:0000259" key="3">
    <source>
        <dbReference type="Pfam" id="PF00296"/>
    </source>
</evidence>
<keyword evidence="5" id="KW-1185">Reference proteome</keyword>
<dbReference type="Pfam" id="PF00296">
    <property type="entry name" value="Bac_luciferase"/>
    <property type="match status" value="1"/>
</dbReference>
<dbReference type="EMBL" id="CP059165">
    <property type="protein sequence ID" value="QLL05652.1"/>
    <property type="molecule type" value="Genomic_DNA"/>
</dbReference>
<keyword evidence="2" id="KW-0503">Monooxygenase</keyword>
<dbReference type="SUPFAM" id="SSF51679">
    <property type="entry name" value="Bacterial luciferase-like"/>
    <property type="match status" value="1"/>
</dbReference>
<reference evidence="4" key="1">
    <citation type="submission" date="2020-07" db="EMBL/GenBank/DDBJ databases">
        <title>Description of Mycobacterium gordonae subsp. intergordonae subsp.nov. and Mycobacterium gordonae subsp. gordonae subsp. nov.</title>
        <authorList>
            <person name="Huang H."/>
        </authorList>
    </citation>
    <scope>NUCLEOTIDE SEQUENCE [LARGE SCALE GENOMIC DNA]</scope>
    <source>
        <strain evidence="4">24T</strain>
    </source>
</reference>
<accession>A0A7D6HRI3</accession>
<feature type="domain" description="Luciferase-like" evidence="3">
    <location>
        <begin position="24"/>
        <end position="246"/>
    </location>
</feature>
<dbReference type="KEGG" id="mgor:H0P51_17660"/>